<evidence type="ECO:0000313" key="3">
    <source>
        <dbReference type="EMBL" id="RZU16340.1"/>
    </source>
</evidence>
<comment type="caution">
    <text evidence="3">The sequence shown here is derived from an EMBL/GenBank/DDBJ whole genome shotgun (WGS) entry which is preliminary data.</text>
</comment>
<dbReference type="EMBL" id="SHKR01000012">
    <property type="protein sequence ID" value="RZU16340.1"/>
    <property type="molecule type" value="Genomic_DNA"/>
</dbReference>
<dbReference type="Proteomes" id="UP000292027">
    <property type="component" value="Unassembled WGS sequence"/>
</dbReference>
<comment type="similarity">
    <text evidence="1">Belongs to the universal stress protein A family.</text>
</comment>
<dbReference type="InterPro" id="IPR006015">
    <property type="entry name" value="Universal_stress_UspA"/>
</dbReference>
<keyword evidence="4" id="KW-1185">Reference proteome</keyword>
<dbReference type="InterPro" id="IPR006016">
    <property type="entry name" value="UspA"/>
</dbReference>
<accession>A0A4Q7X0N1</accession>
<dbReference type="InterPro" id="IPR014729">
    <property type="entry name" value="Rossmann-like_a/b/a_fold"/>
</dbReference>
<evidence type="ECO:0000259" key="2">
    <source>
        <dbReference type="Pfam" id="PF00582"/>
    </source>
</evidence>
<organism evidence="3 4">
    <name type="scientific">Kribbella rubisoli</name>
    <dbReference type="NCBI Taxonomy" id="3075929"/>
    <lineage>
        <taxon>Bacteria</taxon>
        <taxon>Bacillati</taxon>
        <taxon>Actinomycetota</taxon>
        <taxon>Actinomycetes</taxon>
        <taxon>Propionibacteriales</taxon>
        <taxon>Kribbellaceae</taxon>
        <taxon>Kribbella</taxon>
    </lineage>
</organism>
<evidence type="ECO:0000313" key="4">
    <source>
        <dbReference type="Proteomes" id="UP000292027"/>
    </source>
</evidence>
<sequence>MRAYITRGETEMEKIVVGVDGSESAQQALEWAAAEAKLRGADLLVVHTWQQPAAVLMSPYAPVLADTAALEEAAWRTLTDSVAAANVTEIVGQVQQVVVQGSAAPALIEAAQESSLLVVGSRGRGGFAGLLLGSVSQQIAHEATVPIVIIPPVARATDGNRSQAEG</sequence>
<reference evidence="3 4" key="1">
    <citation type="journal article" date="2015" name="Stand. Genomic Sci.">
        <title>Genomic Encyclopedia of Bacterial and Archaeal Type Strains, Phase III: the genomes of soil and plant-associated and newly described type strains.</title>
        <authorList>
            <person name="Whitman W.B."/>
            <person name="Woyke T."/>
            <person name="Klenk H.P."/>
            <person name="Zhou Y."/>
            <person name="Lilburn T.G."/>
            <person name="Beck B.J."/>
            <person name="De Vos P."/>
            <person name="Vandamme P."/>
            <person name="Eisen J.A."/>
            <person name="Garrity G."/>
            <person name="Hugenholtz P."/>
            <person name="Kyrpides N.C."/>
        </authorList>
    </citation>
    <scope>NUCLEOTIDE SEQUENCE [LARGE SCALE GENOMIC DNA]</scope>
    <source>
        <strain evidence="3 4">VKM Ac-2540</strain>
    </source>
</reference>
<dbReference type="AlphaFoldDB" id="A0A4Q7X0N1"/>
<name>A0A4Q7X0N1_9ACTN</name>
<dbReference type="PRINTS" id="PR01438">
    <property type="entry name" value="UNVRSLSTRESS"/>
</dbReference>
<dbReference type="Pfam" id="PF00582">
    <property type="entry name" value="Usp"/>
    <property type="match status" value="1"/>
</dbReference>
<dbReference type="Gene3D" id="3.40.50.620">
    <property type="entry name" value="HUPs"/>
    <property type="match status" value="1"/>
</dbReference>
<gene>
    <name evidence="3" type="ORF">EV645_3895</name>
</gene>
<protein>
    <submittedName>
        <fullName evidence="3">Nucleotide-binding universal stress UspA family protein</fullName>
    </submittedName>
</protein>
<dbReference type="PANTHER" id="PTHR46553:SF3">
    <property type="entry name" value="ADENINE NUCLEOTIDE ALPHA HYDROLASES-LIKE SUPERFAMILY PROTEIN"/>
    <property type="match status" value="1"/>
</dbReference>
<dbReference type="SUPFAM" id="SSF52402">
    <property type="entry name" value="Adenine nucleotide alpha hydrolases-like"/>
    <property type="match status" value="1"/>
</dbReference>
<proteinExistence type="inferred from homology"/>
<dbReference type="PANTHER" id="PTHR46553">
    <property type="entry name" value="ADENINE NUCLEOTIDE ALPHA HYDROLASES-LIKE SUPERFAMILY PROTEIN"/>
    <property type="match status" value="1"/>
</dbReference>
<feature type="domain" description="UspA" evidence="2">
    <location>
        <begin position="13"/>
        <end position="151"/>
    </location>
</feature>
<evidence type="ECO:0000256" key="1">
    <source>
        <dbReference type="ARBA" id="ARBA00008791"/>
    </source>
</evidence>